<reference evidence="4" key="1">
    <citation type="journal article" date="2019" name="Int. J. Syst. Evol. Microbiol.">
        <title>The Global Catalogue of Microorganisms (GCM) 10K type strain sequencing project: providing services to taxonomists for standard genome sequencing and annotation.</title>
        <authorList>
            <consortium name="The Broad Institute Genomics Platform"/>
            <consortium name="The Broad Institute Genome Sequencing Center for Infectious Disease"/>
            <person name="Wu L."/>
            <person name="Ma J."/>
        </authorList>
    </citation>
    <scope>NUCLEOTIDE SEQUENCE [LARGE SCALE GENOMIC DNA]</scope>
    <source>
        <strain evidence="4">CCUG 62982</strain>
    </source>
</reference>
<evidence type="ECO:0000256" key="1">
    <source>
        <dbReference type="SAM" id="MobiDB-lite"/>
    </source>
</evidence>
<gene>
    <name evidence="3" type="ORF">ACFQ1E_08370</name>
</gene>
<dbReference type="EMBL" id="JBHTJG010000003">
    <property type="protein sequence ID" value="MFD0946348.1"/>
    <property type="molecule type" value="Genomic_DNA"/>
</dbReference>
<comment type="caution">
    <text evidence="3">The sequence shown here is derived from an EMBL/GenBank/DDBJ whole genome shotgun (WGS) entry which is preliminary data.</text>
</comment>
<protein>
    <recommendedName>
        <fullName evidence="5">DUF2946 domain-containing protein</fullName>
    </recommendedName>
</protein>
<dbReference type="Proteomes" id="UP001596977">
    <property type="component" value="Unassembled WGS sequence"/>
</dbReference>
<feature type="compositionally biased region" description="Pro residues" evidence="1">
    <location>
        <begin position="101"/>
        <end position="110"/>
    </location>
</feature>
<feature type="region of interest" description="Disordered" evidence="1">
    <location>
        <begin position="88"/>
        <end position="110"/>
    </location>
</feature>
<sequence length="110" mass="10823">MFRLMLALLAALLPMPSAAGEAVREAAPPCHEAMAADAGMAGHHAPAPQAPAAPHQGEPHCIGCIAPATVQPPAVTAPALAVRPQLTARSAPGIARGSPAPATPPPRSGA</sequence>
<keyword evidence="4" id="KW-1185">Reference proteome</keyword>
<keyword evidence="2" id="KW-0732">Signal</keyword>
<evidence type="ECO:0008006" key="5">
    <source>
        <dbReference type="Google" id="ProtNLM"/>
    </source>
</evidence>
<organism evidence="3 4">
    <name type="scientific">Sphingomonas canadensis</name>
    <dbReference type="NCBI Taxonomy" id="1219257"/>
    <lineage>
        <taxon>Bacteria</taxon>
        <taxon>Pseudomonadati</taxon>
        <taxon>Pseudomonadota</taxon>
        <taxon>Alphaproteobacteria</taxon>
        <taxon>Sphingomonadales</taxon>
        <taxon>Sphingomonadaceae</taxon>
        <taxon>Sphingomonas</taxon>
    </lineage>
</organism>
<name>A0ABW3H4G9_9SPHN</name>
<feature type="chain" id="PRO_5047108418" description="DUF2946 domain-containing protein" evidence="2">
    <location>
        <begin position="20"/>
        <end position="110"/>
    </location>
</feature>
<evidence type="ECO:0000256" key="2">
    <source>
        <dbReference type="SAM" id="SignalP"/>
    </source>
</evidence>
<proteinExistence type="predicted"/>
<evidence type="ECO:0000313" key="4">
    <source>
        <dbReference type="Proteomes" id="UP001596977"/>
    </source>
</evidence>
<feature type="region of interest" description="Disordered" evidence="1">
    <location>
        <begin position="38"/>
        <end position="57"/>
    </location>
</feature>
<evidence type="ECO:0000313" key="3">
    <source>
        <dbReference type="EMBL" id="MFD0946348.1"/>
    </source>
</evidence>
<dbReference type="RefSeq" id="WP_264943719.1">
    <property type="nucleotide sequence ID" value="NZ_JAPDRA010000003.1"/>
</dbReference>
<accession>A0ABW3H4G9</accession>
<feature type="signal peptide" evidence="2">
    <location>
        <begin position="1"/>
        <end position="19"/>
    </location>
</feature>